<protein>
    <recommendedName>
        <fullName evidence="2">Surface-adhesin protein E-like domain-containing protein</fullName>
    </recommendedName>
</protein>
<evidence type="ECO:0000313" key="4">
    <source>
        <dbReference type="Proteomes" id="UP001317629"/>
    </source>
</evidence>
<dbReference type="RefSeq" id="WP_281930259.1">
    <property type="nucleotide sequence ID" value="NZ_AP027142.1"/>
</dbReference>
<keyword evidence="1" id="KW-0732">Signal</keyword>
<feature type="chain" id="PRO_5045273012" description="Surface-adhesin protein E-like domain-containing protein" evidence="1">
    <location>
        <begin position="22"/>
        <end position="134"/>
    </location>
</feature>
<reference evidence="3 4" key="1">
    <citation type="journal article" date="2023" name="Int. J. Syst. Evol. Microbiol.">
        <title>Methylocystis iwaonis sp. nov., a type II methane-oxidizing bacterium from surface soil of a rice paddy field in Japan, and emended description of the genus Methylocystis (ex Whittenbury et al. 1970) Bowman et al. 1993.</title>
        <authorList>
            <person name="Kaise H."/>
            <person name="Sawadogo J.B."/>
            <person name="Alam M.S."/>
            <person name="Ueno C."/>
            <person name="Dianou D."/>
            <person name="Shinjo R."/>
            <person name="Asakawa S."/>
        </authorList>
    </citation>
    <scope>NUCLEOTIDE SEQUENCE [LARGE SCALE GENOMIC DNA]</scope>
    <source>
        <strain evidence="3 4">SS37A-Re</strain>
    </source>
</reference>
<gene>
    <name evidence="3" type="ORF">SS37A_04990</name>
</gene>
<feature type="domain" description="Surface-adhesin protein E-like" evidence="2">
    <location>
        <begin position="23"/>
        <end position="121"/>
    </location>
</feature>
<keyword evidence="4" id="KW-1185">Reference proteome</keyword>
<dbReference type="EMBL" id="AP027142">
    <property type="protein sequence ID" value="BDV32970.1"/>
    <property type="molecule type" value="Genomic_DNA"/>
</dbReference>
<feature type="signal peptide" evidence="1">
    <location>
        <begin position="1"/>
        <end position="21"/>
    </location>
</feature>
<sequence>MKNSAFCILLAALLHASAASAEWRLVSQDGLSKIYLDPASRQKTPEGAVFARALTDYDAQSPEAAAFKLSQKGLSEIERVTIDCAKHAYRSEGGSWFDGHMATGARRSDYPAQSTWSKVPAYYLGLSKKLCETE</sequence>
<organism evidence="3 4">
    <name type="scientific">Methylocystis iwaonis</name>
    <dbReference type="NCBI Taxonomy" id="2885079"/>
    <lineage>
        <taxon>Bacteria</taxon>
        <taxon>Pseudomonadati</taxon>
        <taxon>Pseudomonadota</taxon>
        <taxon>Alphaproteobacteria</taxon>
        <taxon>Hyphomicrobiales</taxon>
        <taxon>Methylocystaceae</taxon>
        <taxon>Methylocystis</taxon>
    </lineage>
</organism>
<name>A0ABM8E559_9HYPH</name>
<evidence type="ECO:0000313" key="3">
    <source>
        <dbReference type="EMBL" id="BDV32970.1"/>
    </source>
</evidence>
<evidence type="ECO:0000259" key="2">
    <source>
        <dbReference type="Pfam" id="PF16747"/>
    </source>
</evidence>
<accession>A0ABM8E559</accession>
<dbReference type="Proteomes" id="UP001317629">
    <property type="component" value="Chromosome"/>
</dbReference>
<dbReference type="InterPro" id="IPR031939">
    <property type="entry name" value="Adhesin_E-like"/>
</dbReference>
<dbReference type="Pfam" id="PF16747">
    <property type="entry name" value="Adhesin_E"/>
    <property type="match status" value="1"/>
</dbReference>
<proteinExistence type="predicted"/>
<evidence type="ECO:0000256" key="1">
    <source>
        <dbReference type="SAM" id="SignalP"/>
    </source>
</evidence>